<dbReference type="OrthoDB" id="10251155at2759"/>
<reference evidence="2 3" key="1">
    <citation type="journal article" date="2018" name="Biotechnol. Biofuels">
        <title>Integrative visual omics of the white-rot fungus Polyporus brumalis exposes the biotechnological potential of its oxidative enzymes for delignifying raw plant biomass.</title>
        <authorList>
            <person name="Miyauchi S."/>
            <person name="Rancon A."/>
            <person name="Drula E."/>
            <person name="Hage H."/>
            <person name="Chaduli D."/>
            <person name="Favel A."/>
            <person name="Grisel S."/>
            <person name="Henrissat B."/>
            <person name="Herpoel-Gimbert I."/>
            <person name="Ruiz-Duenas F.J."/>
            <person name="Chevret D."/>
            <person name="Hainaut M."/>
            <person name="Lin J."/>
            <person name="Wang M."/>
            <person name="Pangilinan J."/>
            <person name="Lipzen A."/>
            <person name="Lesage-Meessen L."/>
            <person name="Navarro D."/>
            <person name="Riley R."/>
            <person name="Grigoriev I.V."/>
            <person name="Zhou S."/>
            <person name="Raouche S."/>
            <person name="Rosso M.N."/>
        </authorList>
    </citation>
    <scope>NUCLEOTIDE SEQUENCE [LARGE SCALE GENOMIC DNA]</scope>
    <source>
        <strain evidence="2 3">BRFM 1820</strain>
    </source>
</reference>
<feature type="region of interest" description="Disordered" evidence="1">
    <location>
        <begin position="165"/>
        <end position="199"/>
    </location>
</feature>
<evidence type="ECO:0000256" key="1">
    <source>
        <dbReference type="SAM" id="MobiDB-lite"/>
    </source>
</evidence>
<evidence type="ECO:0000313" key="2">
    <source>
        <dbReference type="EMBL" id="RDX52031.1"/>
    </source>
</evidence>
<keyword evidence="3" id="KW-1185">Reference proteome</keyword>
<organism evidence="2 3">
    <name type="scientific">Lentinus brumalis</name>
    <dbReference type="NCBI Taxonomy" id="2498619"/>
    <lineage>
        <taxon>Eukaryota</taxon>
        <taxon>Fungi</taxon>
        <taxon>Dikarya</taxon>
        <taxon>Basidiomycota</taxon>
        <taxon>Agaricomycotina</taxon>
        <taxon>Agaricomycetes</taxon>
        <taxon>Polyporales</taxon>
        <taxon>Polyporaceae</taxon>
        <taxon>Lentinus</taxon>
    </lineage>
</organism>
<protein>
    <submittedName>
        <fullName evidence="2">Uncharacterized protein</fullName>
    </submittedName>
</protein>
<feature type="compositionally biased region" description="Basic residues" evidence="1">
    <location>
        <begin position="243"/>
        <end position="261"/>
    </location>
</feature>
<dbReference type="AlphaFoldDB" id="A0A371DHM1"/>
<dbReference type="EMBL" id="KZ857392">
    <property type="protein sequence ID" value="RDX52031.1"/>
    <property type="molecule type" value="Genomic_DNA"/>
</dbReference>
<name>A0A371DHM1_9APHY</name>
<gene>
    <name evidence="2" type="ORF">OH76DRAFT_1481103</name>
</gene>
<accession>A0A371DHM1</accession>
<sequence>MPGKEAPFIKPDDFVPLKGGKYACKLCVPEGKARGVPMQLAAALRHERTCEKHLEKVKEAVINDWTYQPGYDWGPVELPKGSTAWEESYPADRAEDFILHWMDNVEAAERDEPTESMDSFIDRFNAKHAEWLRKWKQESGEWKEAQDKANAQEEPAEEWEGVQGLWYSGGSFDPREEGPLPPPAQQSPGSLAAEAKQMWGHVSEDPYEVWGISRDEVTPWTDVPAPVQQGSDATPLWPCTPRRSPKNAPRRSGRAKGHGRGQRGDRKQVVDGANGRPDGRKVKIH</sequence>
<evidence type="ECO:0000313" key="3">
    <source>
        <dbReference type="Proteomes" id="UP000256964"/>
    </source>
</evidence>
<dbReference type="Proteomes" id="UP000256964">
    <property type="component" value="Unassembled WGS sequence"/>
</dbReference>
<dbReference type="STRING" id="139420.A0A371DHM1"/>
<feature type="region of interest" description="Disordered" evidence="1">
    <location>
        <begin position="219"/>
        <end position="285"/>
    </location>
</feature>
<proteinExistence type="predicted"/>